<dbReference type="RefSeq" id="WP_256626096.1">
    <property type="nucleotide sequence ID" value="NZ_CP152346.1"/>
</dbReference>
<dbReference type="EMBL" id="JAPDVK010000002">
    <property type="protein sequence ID" value="MCW4128026.1"/>
    <property type="molecule type" value="Genomic_DNA"/>
</dbReference>
<comment type="caution">
    <text evidence="1">The sequence shown here is derived from an EMBL/GenBank/DDBJ whole genome shotgun (WGS) entry which is preliminary data.</text>
</comment>
<accession>A0AAP3BDL6</accession>
<dbReference type="AlphaFoldDB" id="A0AAP3BDL6"/>
<protein>
    <submittedName>
        <fullName evidence="1">Uncharacterized protein</fullName>
    </submittedName>
</protein>
<sequence length="106" mass="12345">MYTTGNTTNSVLSLSPELMKELAEYAVKEHRAGRCLTQEQVEKSVMETMGWSSPSCHEQEVVVSDCFIQMADAELDRMWNEGTFNEERIESFRHLHERTPYKLKKK</sequence>
<dbReference type="Proteomes" id="UP001209344">
    <property type="component" value="Unassembled WGS sequence"/>
</dbReference>
<evidence type="ECO:0000313" key="1">
    <source>
        <dbReference type="EMBL" id="MCW4128026.1"/>
    </source>
</evidence>
<gene>
    <name evidence="1" type="ORF">ONT16_07125</name>
</gene>
<name>A0AAP3BDL6_9BACT</name>
<organism evidence="1 2">
    <name type="scientific">Segatella copri</name>
    <dbReference type="NCBI Taxonomy" id="165179"/>
    <lineage>
        <taxon>Bacteria</taxon>
        <taxon>Pseudomonadati</taxon>
        <taxon>Bacteroidota</taxon>
        <taxon>Bacteroidia</taxon>
        <taxon>Bacteroidales</taxon>
        <taxon>Prevotellaceae</taxon>
        <taxon>Segatella</taxon>
    </lineage>
</organism>
<proteinExistence type="predicted"/>
<reference evidence="1" key="1">
    <citation type="submission" date="2022-11" db="EMBL/GenBank/DDBJ databases">
        <title>Genomic repertoires linked with pathogenic potency of arthritogenic Prevotella copri isolated from the gut of rheumatoid arthritis patients.</title>
        <authorList>
            <person name="Nii T."/>
            <person name="Maeda Y."/>
            <person name="Motooka D."/>
            <person name="Naito M."/>
            <person name="Matsumoto Y."/>
            <person name="Ogawa T."/>
            <person name="Oguro-Igashira E."/>
            <person name="Kishikawa T."/>
            <person name="Yamashita M."/>
            <person name="Koizumi S."/>
            <person name="Kurakawa T."/>
            <person name="Okumura R."/>
            <person name="Kayama H."/>
            <person name="Murakami M."/>
            <person name="Sakaguchi T."/>
            <person name="Das B."/>
            <person name="Nakamura S."/>
            <person name="Okada Y."/>
            <person name="Kumanogoh A."/>
            <person name="Takeda K."/>
        </authorList>
    </citation>
    <scope>NUCLEOTIDE SEQUENCE</scope>
    <source>
        <strain evidence="1">F3-75</strain>
    </source>
</reference>
<evidence type="ECO:0000313" key="2">
    <source>
        <dbReference type="Proteomes" id="UP001209344"/>
    </source>
</evidence>